<dbReference type="EMBL" id="JAFJZZ010000008">
    <property type="protein sequence ID" value="MBN7774271.1"/>
    <property type="molecule type" value="Genomic_DNA"/>
</dbReference>
<evidence type="ECO:0000313" key="1">
    <source>
        <dbReference type="EMBL" id="MBN7774271.1"/>
    </source>
</evidence>
<dbReference type="AlphaFoldDB" id="A0A939DAK1"/>
<evidence type="ECO:0000313" key="2">
    <source>
        <dbReference type="Proteomes" id="UP000664545"/>
    </source>
</evidence>
<organism evidence="1 2">
    <name type="scientific">Clostridium aminobutyricum</name>
    <dbReference type="NCBI Taxonomy" id="33953"/>
    <lineage>
        <taxon>Bacteria</taxon>
        <taxon>Bacillati</taxon>
        <taxon>Bacillota</taxon>
        <taxon>Clostridia</taxon>
        <taxon>Eubacteriales</taxon>
        <taxon>Clostridiaceae</taxon>
        <taxon>Clostridium</taxon>
    </lineage>
</organism>
<keyword evidence="2" id="KW-1185">Reference proteome</keyword>
<sequence length="55" mass="6270">MEVELYDKVLLKNGDTAYIVEIYKPGSTYEADIDTKNGLTITDTVMQEEIEKIID</sequence>
<reference evidence="1" key="1">
    <citation type="submission" date="2021-02" db="EMBL/GenBank/DDBJ databases">
        <title>Abyssanaerobacter marinus gen.nov., sp., nov, anaerobic bacterium isolated from the Onnuri vent field of Indian Ocean and suggestion of Mogibacteriaceae fam. nov., and proposal of reclassification of ambiguous this family's genus member.</title>
        <authorList>
            <person name="Kim Y.J."/>
            <person name="Yang J.-A."/>
        </authorList>
    </citation>
    <scope>NUCLEOTIDE SEQUENCE</scope>
    <source>
        <strain evidence="1">DSM 2634</strain>
    </source>
</reference>
<accession>A0A939DAK1</accession>
<dbReference type="RefSeq" id="WP_206583114.1">
    <property type="nucleotide sequence ID" value="NZ_JAFJZZ010000008.1"/>
</dbReference>
<proteinExistence type="predicted"/>
<comment type="caution">
    <text evidence="1">The sequence shown here is derived from an EMBL/GenBank/DDBJ whole genome shotgun (WGS) entry which is preliminary data.</text>
</comment>
<gene>
    <name evidence="1" type="ORF">JYB65_12975</name>
</gene>
<protein>
    <submittedName>
        <fullName evidence="1">Uncharacterized protein</fullName>
    </submittedName>
</protein>
<name>A0A939DAK1_CLOAM</name>
<dbReference type="Proteomes" id="UP000664545">
    <property type="component" value="Unassembled WGS sequence"/>
</dbReference>